<comment type="caution">
    <text evidence="1">The sequence shown here is derived from an EMBL/GenBank/DDBJ whole genome shotgun (WGS) entry which is preliminary data.</text>
</comment>
<dbReference type="AlphaFoldDB" id="A0A4R2B133"/>
<reference evidence="1 2" key="1">
    <citation type="journal article" date="2015" name="Stand. Genomic Sci.">
        <title>Genomic Encyclopedia of Bacterial and Archaeal Type Strains, Phase III: the genomes of soil and plant-associated and newly described type strains.</title>
        <authorList>
            <person name="Whitman W.B."/>
            <person name="Woyke T."/>
            <person name="Klenk H.P."/>
            <person name="Zhou Y."/>
            <person name="Lilburn T.G."/>
            <person name="Beck B.J."/>
            <person name="De Vos P."/>
            <person name="Vandamme P."/>
            <person name="Eisen J.A."/>
            <person name="Garrity G."/>
            <person name="Hugenholtz P."/>
            <person name="Kyrpides N.C."/>
        </authorList>
    </citation>
    <scope>NUCLEOTIDE SEQUENCE [LARGE SCALE GENOMIC DNA]</scope>
    <source>
        <strain evidence="1 2">CV53</strain>
    </source>
</reference>
<dbReference type="Proteomes" id="UP000295689">
    <property type="component" value="Unassembled WGS sequence"/>
</dbReference>
<keyword evidence="2" id="KW-1185">Reference proteome</keyword>
<dbReference type="InterPro" id="IPR018724">
    <property type="entry name" value="2OG-Fe_dioxygenase"/>
</dbReference>
<dbReference type="GO" id="GO:0051213">
    <property type="term" value="F:dioxygenase activity"/>
    <property type="evidence" value="ECO:0007669"/>
    <property type="project" value="InterPro"/>
</dbReference>
<dbReference type="Pfam" id="PF10014">
    <property type="entry name" value="2OG-Fe_Oxy_2"/>
    <property type="match status" value="1"/>
</dbReference>
<dbReference type="RefSeq" id="WP_132011349.1">
    <property type="nucleotide sequence ID" value="NZ_JABUHM010000019.1"/>
</dbReference>
<sequence>MSNALLKEKKDLEVFGYKKFQLTDLPVKNFNLDLLKLTEEFDRLPIDTYSLGSHRYRRYSRAIINPWDNHFEWLPNHYDENGQAQSLYFQGSFNSEYLKEYRAFPSLSEEIKDNELLKEIIKYDYNETFWKTHDTLLPIHVGVHFVKYMVKEDHQESVASPNNMHQDGEPFTFVHLVTYENVVGGTSTVATTSCAGLKREEVDENLILDEFDLKDPLDSYGVCDQKVSHYVKGVKKGKESRPAERGVLLIDFTPTVIAIT</sequence>
<dbReference type="Gene3D" id="2.60.120.620">
    <property type="entry name" value="q2cbj1_9rhob like domain"/>
    <property type="match status" value="1"/>
</dbReference>
<evidence type="ECO:0000313" key="2">
    <source>
        <dbReference type="Proteomes" id="UP000295689"/>
    </source>
</evidence>
<proteinExistence type="predicted"/>
<gene>
    <name evidence="1" type="ORF">EV146_11816</name>
</gene>
<evidence type="ECO:0000313" key="1">
    <source>
        <dbReference type="EMBL" id="TCN18929.1"/>
    </source>
</evidence>
<dbReference type="EMBL" id="SLVV01000018">
    <property type="protein sequence ID" value="TCN18929.1"/>
    <property type="molecule type" value="Genomic_DNA"/>
</dbReference>
<organism evidence="1 2">
    <name type="scientific">Mesobacillus foraminis</name>
    <dbReference type="NCBI Taxonomy" id="279826"/>
    <lineage>
        <taxon>Bacteria</taxon>
        <taxon>Bacillati</taxon>
        <taxon>Bacillota</taxon>
        <taxon>Bacilli</taxon>
        <taxon>Bacillales</taxon>
        <taxon>Bacillaceae</taxon>
        <taxon>Mesobacillus</taxon>
    </lineage>
</organism>
<name>A0A4R2B133_9BACI</name>
<evidence type="ECO:0008006" key="3">
    <source>
        <dbReference type="Google" id="ProtNLM"/>
    </source>
</evidence>
<accession>A0A4R2B133</accession>
<protein>
    <recommendedName>
        <fullName evidence="3">2OG-Fe dioxygenase family protein</fullName>
    </recommendedName>
</protein>